<protein>
    <submittedName>
        <fullName evidence="1">Uncharacterized protein</fullName>
    </submittedName>
</protein>
<comment type="caution">
    <text evidence="1">The sequence shown here is derived from an EMBL/GenBank/DDBJ whole genome shotgun (WGS) entry which is preliminary data.</text>
</comment>
<name>X1I0T4_9ZZZZ</name>
<proteinExistence type="predicted"/>
<organism evidence="1">
    <name type="scientific">marine sediment metagenome</name>
    <dbReference type="NCBI Taxonomy" id="412755"/>
    <lineage>
        <taxon>unclassified sequences</taxon>
        <taxon>metagenomes</taxon>
        <taxon>ecological metagenomes</taxon>
    </lineage>
</organism>
<gene>
    <name evidence="1" type="ORF">S03H2_46252</name>
</gene>
<reference evidence="1" key="1">
    <citation type="journal article" date="2014" name="Front. Microbiol.">
        <title>High frequency of phylogenetically diverse reductive dehalogenase-homologous genes in deep subseafloor sedimentary metagenomes.</title>
        <authorList>
            <person name="Kawai M."/>
            <person name="Futagami T."/>
            <person name="Toyoda A."/>
            <person name="Takaki Y."/>
            <person name="Nishi S."/>
            <person name="Hori S."/>
            <person name="Arai W."/>
            <person name="Tsubouchi T."/>
            <person name="Morono Y."/>
            <person name="Uchiyama I."/>
            <person name="Ito T."/>
            <person name="Fujiyama A."/>
            <person name="Inagaki F."/>
            <person name="Takami H."/>
        </authorList>
    </citation>
    <scope>NUCLEOTIDE SEQUENCE</scope>
    <source>
        <strain evidence="1">Expedition CK06-06</strain>
    </source>
</reference>
<evidence type="ECO:0000313" key="1">
    <source>
        <dbReference type="EMBL" id="GAH75986.1"/>
    </source>
</evidence>
<sequence length="44" mass="4957">MKEAGVLEQVEPLALAIEVTKEKVGEDLKIIKNKHFLCGVFFIK</sequence>
<accession>X1I0T4</accession>
<dbReference type="EMBL" id="BARU01029029">
    <property type="protein sequence ID" value="GAH75986.1"/>
    <property type="molecule type" value="Genomic_DNA"/>
</dbReference>
<dbReference type="AlphaFoldDB" id="X1I0T4"/>